<feature type="domain" description="UspA" evidence="2">
    <location>
        <begin position="4"/>
        <end position="127"/>
    </location>
</feature>
<evidence type="ECO:0000256" key="1">
    <source>
        <dbReference type="ARBA" id="ARBA00008791"/>
    </source>
</evidence>
<dbReference type="PRINTS" id="PR01438">
    <property type="entry name" value="UNVRSLSTRESS"/>
</dbReference>
<dbReference type="SUPFAM" id="SSF52402">
    <property type="entry name" value="Adenine nucleotide alpha hydrolases-like"/>
    <property type="match status" value="2"/>
</dbReference>
<organism evidence="3">
    <name type="scientific">bioreactor metagenome</name>
    <dbReference type="NCBI Taxonomy" id="1076179"/>
    <lineage>
        <taxon>unclassified sequences</taxon>
        <taxon>metagenomes</taxon>
        <taxon>ecological metagenomes</taxon>
    </lineage>
</organism>
<dbReference type="InterPro" id="IPR006015">
    <property type="entry name" value="Universal_stress_UspA"/>
</dbReference>
<feature type="domain" description="UspA" evidence="2">
    <location>
        <begin position="144"/>
        <end position="282"/>
    </location>
</feature>
<dbReference type="Pfam" id="PF00582">
    <property type="entry name" value="Usp"/>
    <property type="match status" value="2"/>
</dbReference>
<name>A0A644YZW8_9ZZZZ</name>
<dbReference type="PANTHER" id="PTHR46268:SF15">
    <property type="entry name" value="UNIVERSAL STRESS PROTEIN HP_0031"/>
    <property type="match status" value="1"/>
</dbReference>
<dbReference type="PANTHER" id="PTHR46268">
    <property type="entry name" value="STRESS RESPONSE PROTEIN NHAX"/>
    <property type="match status" value="1"/>
</dbReference>
<gene>
    <name evidence="3" type="ORF">SDC9_80742</name>
</gene>
<dbReference type="AlphaFoldDB" id="A0A644YZW8"/>
<comment type="caution">
    <text evidence="3">The sequence shown here is derived from an EMBL/GenBank/DDBJ whole genome shotgun (WGS) entry which is preliminary data.</text>
</comment>
<comment type="similarity">
    <text evidence="1">Belongs to the universal stress protein A family.</text>
</comment>
<evidence type="ECO:0000313" key="3">
    <source>
        <dbReference type="EMBL" id="MPM34160.1"/>
    </source>
</evidence>
<evidence type="ECO:0000259" key="2">
    <source>
        <dbReference type="Pfam" id="PF00582"/>
    </source>
</evidence>
<protein>
    <recommendedName>
        <fullName evidence="2">UspA domain-containing protein</fullName>
    </recommendedName>
</protein>
<sequence>MRIQTIAALTDFSTGAEQALDRAGLLARRHRAHLCLVYGADATDPRFVNPQARLEQRARQLARQHEIKVTTREFDDSDSVAERVLAAAASADLLVIDKRMERDWARPWRGALLGRCLRQSPCPVLVVQQPVSGAQAEDGEADDYARMLVAVDGQPMSRQMVHYAGLLQGDAAVELFHTDEGGAVNDAQVDLRTLQEYRDELQRGGGAERALSMADMDDARRNRVDSHLGTRDVARQLMVQQQHSGADLIVIGARRNHWLDRWALAARATRLATNASCDVLVCGQLPQEREDHINPVMRFDKQKGWPQFRF</sequence>
<reference evidence="3" key="1">
    <citation type="submission" date="2019-08" db="EMBL/GenBank/DDBJ databases">
        <authorList>
            <person name="Kucharzyk K."/>
            <person name="Murdoch R.W."/>
            <person name="Higgins S."/>
            <person name="Loffler F."/>
        </authorList>
    </citation>
    <scope>NUCLEOTIDE SEQUENCE</scope>
</reference>
<dbReference type="InterPro" id="IPR006016">
    <property type="entry name" value="UspA"/>
</dbReference>
<accession>A0A644YZW8</accession>
<dbReference type="CDD" id="cd00293">
    <property type="entry name" value="USP-like"/>
    <property type="match status" value="1"/>
</dbReference>
<proteinExistence type="inferred from homology"/>
<dbReference type="EMBL" id="VSSQ01006889">
    <property type="protein sequence ID" value="MPM34160.1"/>
    <property type="molecule type" value="Genomic_DNA"/>
</dbReference>
<dbReference type="Gene3D" id="3.40.50.12370">
    <property type="match status" value="1"/>
</dbReference>